<dbReference type="PANTHER" id="PTHR22550:SF5">
    <property type="entry name" value="LEUCINE ZIPPER PROTEIN 4"/>
    <property type="match status" value="1"/>
</dbReference>
<feature type="transmembrane region" description="Helical" evidence="5">
    <location>
        <begin position="354"/>
        <end position="376"/>
    </location>
</feature>
<name>A0A2X1BT27_9BACI</name>
<dbReference type="GO" id="GO:0005886">
    <property type="term" value="C:plasma membrane"/>
    <property type="evidence" value="ECO:0007669"/>
    <property type="project" value="UniProtKB-SubCell"/>
</dbReference>
<evidence type="ECO:0000256" key="1">
    <source>
        <dbReference type="ARBA" id="ARBA00004141"/>
    </source>
</evidence>
<keyword evidence="3 4" id="KW-0472">Membrane</keyword>
<dbReference type="EMBL" id="UAQE01000004">
    <property type="protein sequence ID" value="SPU37826.1"/>
    <property type="molecule type" value="Genomic_DNA"/>
</dbReference>
<reference evidence="6 7" key="1">
    <citation type="submission" date="2018-06" db="EMBL/GenBank/DDBJ databases">
        <authorList>
            <consortium name="Pathogen Informatics"/>
            <person name="Doyle S."/>
        </authorList>
    </citation>
    <scope>NUCLEOTIDE SEQUENCE [LARGE SCALE GENOMIC DNA]</scope>
    <source>
        <strain evidence="6 7">NCTC7582</strain>
    </source>
</reference>
<feature type="transmembrane region" description="Helical" evidence="5">
    <location>
        <begin position="396"/>
        <end position="414"/>
    </location>
</feature>
<evidence type="ECO:0000256" key="5">
    <source>
        <dbReference type="SAM" id="Phobius"/>
    </source>
</evidence>
<feature type="transmembrane region" description="Helical" evidence="5">
    <location>
        <begin position="435"/>
        <end position="465"/>
    </location>
</feature>
<dbReference type="RefSeq" id="WP_112118079.1">
    <property type="nucleotide sequence ID" value="NZ_UAQE01000004.1"/>
</dbReference>
<feature type="transmembrane region" description="Helical" evidence="5">
    <location>
        <begin position="12"/>
        <end position="38"/>
    </location>
</feature>
<keyword evidence="5" id="KW-1133">Transmembrane helix</keyword>
<dbReference type="InterPro" id="IPR004995">
    <property type="entry name" value="Spore_Ger"/>
</dbReference>
<evidence type="ECO:0000313" key="6">
    <source>
        <dbReference type="EMBL" id="SPU37826.1"/>
    </source>
</evidence>
<keyword evidence="5" id="KW-0812">Transmembrane</keyword>
<dbReference type="InterPro" id="IPR050768">
    <property type="entry name" value="UPF0353/GerABKA_families"/>
</dbReference>
<proteinExistence type="inferred from homology"/>
<dbReference type="AlphaFoldDB" id="A0A2X1BT27"/>
<dbReference type="GO" id="GO:0009847">
    <property type="term" value="P:spore germination"/>
    <property type="evidence" value="ECO:0007669"/>
    <property type="project" value="UniProtKB-UniRule"/>
</dbReference>
<dbReference type="PIRSF" id="PIRSF005690">
    <property type="entry name" value="GerBA"/>
    <property type="match status" value="1"/>
</dbReference>
<evidence type="ECO:0000256" key="3">
    <source>
        <dbReference type="ARBA" id="ARBA00023136"/>
    </source>
</evidence>
<comment type="subcellular location">
    <subcellularLocation>
        <location evidence="4">Cell membrane</location>
    </subcellularLocation>
    <subcellularLocation>
        <location evidence="1">Membrane</location>
        <topology evidence="1">Multi-pass membrane protein</topology>
    </subcellularLocation>
</comment>
<feature type="transmembrane region" description="Helical" evidence="5">
    <location>
        <begin position="477"/>
        <end position="500"/>
    </location>
</feature>
<evidence type="ECO:0000256" key="2">
    <source>
        <dbReference type="ARBA" id="ARBA00005278"/>
    </source>
</evidence>
<evidence type="ECO:0000313" key="7">
    <source>
        <dbReference type="Proteomes" id="UP000251431"/>
    </source>
</evidence>
<organism evidence="6 7">
    <name type="scientific">Lysinibacillus capsici</name>
    <dbReference type="NCBI Taxonomy" id="2115968"/>
    <lineage>
        <taxon>Bacteria</taxon>
        <taxon>Bacillati</taxon>
        <taxon>Bacillota</taxon>
        <taxon>Bacilli</taxon>
        <taxon>Bacillales</taxon>
        <taxon>Bacillaceae</taxon>
        <taxon>Lysinibacillus</taxon>
    </lineage>
</organism>
<comment type="similarity">
    <text evidence="2 4">Belongs to the GerABKA family.</text>
</comment>
<sequence>MWEKVISYMPHWQVFLQGFLAFFIPYLIYKLFHVFLFVNKSNGKIEMKENSEQVEMVHIPIQKTLEQFTGDFNKDLLQMRKELGHNWDIHFREFQIGNTDNRAAIVFLKGLCDKELIDKHILKSLMNGHAEKSSVLRGHELQQSIRNEILPVSELLEESKVIKAVGKVLTGSTVLIVDGIQNVFIIGTAHGKTRNLEEPVSEAMVRGPRVGFTEKLSVNTSLLRQHGENRNLSIIEMEVGERTKKELVLAYIDEIVQPNLVKEVKERIETIHLDDVAESGYIEQLIEDDYLSPFSQVQSTERPDRVIAALLEGRVAILLDGTPFALIVPVTFNMLLQSPEDYYERWLSSSLIRLLRYFAAGISLFGPSLYIAFVSFHQGLIPTKLALSMMATRQGVPFPALIEALIMEVAIEILREAGLRLPKPIGPTMGIVGGLVIGEAAVQAGIVSPIMVIVVALTAISSFAIPQYNAGITLRMLRFVAMFSAALFGLYGIILFFLFLCSHLVKLKSFGVSYLSPTIPYRAGDWKDFMVRMPLKMMKHRPRLLKPKDSVRKGE</sequence>
<gene>
    <name evidence="6" type="primary">gerAA</name>
    <name evidence="6" type="ORF">NCTC7582_03769</name>
</gene>
<evidence type="ECO:0000256" key="4">
    <source>
        <dbReference type="PIRNR" id="PIRNR005690"/>
    </source>
</evidence>
<dbReference type="Pfam" id="PF03323">
    <property type="entry name" value="GerA"/>
    <property type="match status" value="1"/>
</dbReference>
<protein>
    <submittedName>
        <fullName evidence="6">Spore germination protein GerAA</fullName>
    </submittedName>
</protein>
<dbReference type="PANTHER" id="PTHR22550">
    <property type="entry name" value="SPORE GERMINATION PROTEIN"/>
    <property type="match status" value="1"/>
</dbReference>
<accession>A0A2X1BT27</accession>
<dbReference type="Proteomes" id="UP000251431">
    <property type="component" value="Unassembled WGS sequence"/>
</dbReference>